<keyword evidence="4" id="KW-1185">Reference proteome</keyword>
<name>A0A6H0XRX5_9PEZI</name>
<dbReference type="AlphaFoldDB" id="A0A6H0XRX5"/>
<dbReference type="Proteomes" id="UP000503462">
    <property type="component" value="Chromosome 2"/>
</dbReference>
<keyword evidence="2" id="KW-0812">Transmembrane</keyword>
<feature type="transmembrane region" description="Helical" evidence="2">
    <location>
        <begin position="205"/>
        <end position="226"/>
    </location>
</feature>
<keyword evidence="2" id="KW-0472">Membrane</keyword>
<evidence type="ECO:0008006" key="5">
    <source>
        <dbReference type="Google" id="ProtNLM"/>
    </source>
</evidence>
<gene>
    <name evidence="3" type="ORF">AMS68_002895</name>
</gene>
<sequence length="279" mass="28832">MASSTTATAAAAATTADPEVWIYPPPANYTADLLQPASNGPVQVFYGDWMIVQWDPPTQSPYIGSACQNETGAMLEWAVHTANTTGSPLTYQFTRKADSNTPIGTLYCHFWFYGTRSGNSVTFVYSFDQRLLAATYSATAASASSTISSSATSHAQSTTGSVNTASITGTAGSVTGATATASTTGSATSVIAATASGGLSAGASAGIGVGVALGVLLLALVAVLLWRKRKRSSKPLSPPEYGQIVYHKEVPATVEVHGQHVAEPEGKRLAGHSQPYEMS</sequence>
<reference evidence="3 4" key="1">
    <citation type="journal article" date="2016" name="Sci. Rep.">
        <title>Peltaster fructicola genome reveals evolution from an invasive phytopathogen to an ectophytic parasite.</title>
        <authorList>
            <person name="Xu C."/>
            <person name="Chen H."/>
            <person name="Gleason M.L."/>
            <person name="Xu J.R."/>
            <person name="Liu H."/>
            <person name="Zhang R."/>
            <person name="Sun G."/>
        </authorList>
    </citation>
    <scope>NUCLEOTIDE SEQUENCE [LARGE SCALE GENOMIC DNA]</scope>
    <source>
        <strain evidence="3 4">LNHT1506</strain>
    </source>
</reference>
<proteinExistence type="predicted"/>
<protein>
    <recommendedName>
        <fullName evidence="5">Mid2 domain-containing protein</fullName>
    </recommendedName>
</protein>
<dbReference type="EMBL" id="CP051140">
    <property type="protein sequence ID" value="QIW97377.1"/>
    <property type="molecule type" value="Genomic_DNA"/>
</dbReference>
<evidence type="ECO:0000313" key="3">
    <source>
        <dbReference type="EMBL" id="QIW97377.1"/>
    </source>
</evidence>
<evidence type="ECO:0000256" key="1">
    <source>
        <dbReference type="SAM" id="MobiDB-lite"/>
    </source>
</evidence>
<accession>A0A6H0XRX5</accession>
<evidence type="ECO:0000256" key="2">
    <source>
        <dbReference type="SAM" id="Phobius"/>
    </source>
</evidence>
<keyword evidence="2" id="KW-1133">Transmembrane helix</keyword>
<evidence type="ECO:0000313" key="4">
    <source>
        <dbReference type="Proteomes" id="UP000503462"/>
    </source>
</evidence>
<organism evidence="3 4">
    <name type="scientific">Peltaster fructicola</name>
    <dbReference type="NCBI Taxonomy" id="286661"/>
    <lineage>
        <taxon>Eukaryota</taxon>
        <taxon>Fungi</taxon>
        <taxon>Dikarya</taxon>
        <taxon>Ascomycota</taxon>
        <taxon>Pezizomycotina</taxon>
        <taxon>Dothideomycetes</taxon>
        <taxon>Dothideomycetes incertae sedis</taxon>
        <taxon>Peltaster</taxon>
    </lineage>
</organism>
<feature type="region of interest" description="Disordered" evidence="1">
    <location>
        <begin position="260"/>
        <end position="279"/>
    </location>
</feature>